<accession>A0A934QJT9</accession>
<dbReference type="RefSeq" id="WP_027288666.1">
    <property type="nucleotide sequence ID" value="NZ_NRRE01000026.1"/>
</dbReference>
<dbReference type="InterPro" id="IPR004089">
    <property type="entry name" value="MCPsignal_dom"/>
</dbReference>
<feature type="transmembrane region" description="Helical" evidence="7">
    <location>
        <begin position="317"/>
        <end position="336"/>
    </location>
</feature>
<evidence type="ECO:0000259" key="8">
    <source>
        <dbReference type="PROSITE" id="PS50111"/>
    </source>
</evidence>
<gene>
    <name evidence="11" type="ORF">CKO21_13265</name>
</gene>
<dbReference type="InterPro" id="IPR003660">
    <property type="entry name" value="HAMP_dom"/>
</dbReference>
<comment type="caution">
    <text evidence="11">The sequence shown here is derived from an EMBL/GenBank/DDBJ whole genome shotgun (WGS) entry which is preliminary data.</text>
</comment>
<feature type="domain" description="Methyl-accepting transducer" evidence="8">
    <location>
        <begin position="439"/>
        <end position="668"/>
    </location>
</feature>
<dbReference type="AlphaFoldDB" id="A0A934QJT9"/>
<keyword evidence="2" id="KW-0997">Cell inner membrane</keyword>
<dbReference type="Pfam" id="PF00015">
    <property type="entry name" value="MCPsignal"/>
    <property type="match status" value="1"/>
</dbReference>
<evidence type="ECO:0000256" key="7">
    <source>
        <dbReference type="SAM" id="Phobius"/>
    </source>
</evidence>
<keyword evidence="3 5" id="KW-0807">Transducer</keyword>
<dbReference type="PANTHER" id="PTHR32089:SF112">
    <property type="entry name" value="LYSOZYME-LIKE PROTEIN-RELATED"/>
    <property type="match status" value="1"/>
</dbReference>
<dbReference type="CDD" id="cd12913">
    <property type="entry name" value="PDC1_MCP_like"/>
    <property type="match status" value="1"/>
</dbReference>
<dbReference type="SUPFAM" id="SSF58104">
    <property type="entry name" value="Methyl-accepting chemotaxis protein (MCP) signaling domain"/>
    <property type="match status" value="1"/>
</dbReference>
<evidence type="ECO:0000256" key="5">
    <source>
        <dbReference type="PROSITE-ProRule" id="PRU00284"/>
    </source>
</evidence>
<keyword evidence="12" id="KW-1185">Reference proteome</keyword>
<reference evidence="11" key="2">
    <citation type="journal article" date="2020" name="Microorganisms">
        <title>Osmotic Adaptation and Compatible Solute Biosynthesis of Phototrophic Bacteria as Revealed from Genome Analyses.</title>
        <authorList>
            <person name="Imhoff J.F."/>
            <person name="Rahn T."/>
            <person name="Kunzel S."/>
            <person name="Keller A."/>
            <person name="Neulinger S.C."/>
        </authorList>
    </citation>
    <scope>NUCLEOTIDE SEQUENCE</scope>
    <source>
        <strain evidence="11">DSM 9154</strain>
    </source>
</reference>
<dbReference type="PROSITE" id="PS50111">
    <property type="entry name" value="CHEMOTAXIS_TRANSDUC_2"/>
    <property type="match status" value="1"/>
</dbReference>
<feature type="domain" description="HAMP" evidence="10">
    <location>
        <begin position="338"/>
        <end position="391"/>
    </location>
</feature>
<evidence type="ECO:0000256" key="6">
    <source>
        <dbReference type="SAM" id="Coils"/>
    </source>
</evidence>
<dbReference type="Pfam" id="PF00672">
    <property type="entry name" value="HAMP"/>
    <property type="match status" value="1"/>
</dbReference>
<dbReference type="PROSITE" id="PS50885">
    <property type="entry name" value="HAMP"/>
    <property type="match status" value="1"/>
</dbReference>
<evidence type="ECO:0000256" key="2">
    <source>
        <dbReference type="ARBA" id="ARBA00022519"/>
    </source>
</evidence>
<dbReference type="CDD" id="cd06225">
    <property type="entry name" value="HAMP"/>
    <property type="match status" value="1"/>
</dbReference>
<keyword evidence="2" id="KW-1003">Cell membrane</keyword>
<keyword evidence="7" id="KW-0472">Membrane</keyword>
<dbReference type="SMART" id="SM00283">
    <property type="entry name" value="MA"/>
    <property type="match status" value="1"/>
</dbReference>
<comment type="similarity">
    <text evidence="4">Belongs to the methyl-accepting chemotaxis (MCP) protein family.</text>
</comment>
<keyword evidence="7" id="KW-1133">Transmembrane helix</keyword>
<sequence>MIRFRSIGLRLALASAALVAVLLGAGIAVVSTSVTGAVSDLATTRLEQTGKAQAQRVRGQLAGVMQTAKTISSTAEGLIDAGYRERAGVTRLLERTMTEDPRLSGAWIAFEPNAFDGRDAELAGQSGVDTQTENGRFTPYYYNYGNGVQETHSKDMSGAWYQAAFQNGQPYMTDPTIYTIEGTDILLTSAAVPLKVNGKTLGVAGADIDLSSLSDQFAQIRPYGEGHVRLVSHGGLWTATGTPEHLGKSVGETTPALASAIDRALSEGSTQLMRDAAGLLHVVVPTEVQDFKRNWAVVVSVPEAVILSKARELSNKLIIGGLLLVALLVTALLILTHRMIRRPLSRSIDTIQRLQEGDLDTEEADTARRDEIGDINRALDDFKANMQRVRSLEAERAEAEQRNAAERQAQREQLASDFENVVGSAIGSLREQATALNSTSETLSATAADSLHQADVVASRTNSASGNVQTVAAATEELSAAIQEIASQAGRAAETAKTATTEAERSNQSVNALAEKVDRIGSVVVMIQDIAEQTNLLALNATIEAARAGEAGKGFAVVANEVKSLAEQTANATKEITQQIEEVRSETTGTVEAIRSIVTTITDLEQNATAISAAVEEQSTATTDISENVSRAAESTTGAAETVAEMRVASERTGDTAREVSGVAEAVDTGMSNIESASARFLQGLRAS</sequence>
<evidence type="ECO:0000313" key="12">
    <source>
        <dbReference type="Proteomes" id="UP000778970"/>
    </source>
</evidence>
<proteinExistence type="inferred from homology"/>
<dbReference type="GO" id="GO:0005886">
    <property type="term" value="C:plasma membrane"/>
    <property type="evidence" value="ECO:0007669"/>
    <property type="project" value="UniProtKB-SubCell"/>
</dbReference>
<dbReference type="Pfam" id="PF22673">
    <property type="entry name" value="MCP-like_PDC_1"/>
    <property type="match status" value="1"/>
</dbReference>
<organism evidence="11 12">
    <name type="scientific">Rhodovibrio salinarum</name>
    <dbReference type="NCBI Taxonomy" id="1087"/>
    <lineage>
        <taxon>Bacteria</taxon>
        <taxon>Pseudomonadati</taxon>
        <taxon>Pseudomonadota</taxon>
        <taxon>Alphaproteobacteria</taxon>
        <taxon>Rhodospirillales</taxon>
        <taxon>Rhodovibrionaceae</taxon>
        <taxon>Rhodovibrio</taxon>
    </lineage>
</organism>
<dbReference type="SMART" id="SM00304">
    <property type="entry name" value="HAMP"/>
    <property type="match status" value="1"/>
</dbReference>
<protein>
    <submittedName>
        <fullName evidence="11">Methyl-accepting chemotaxis protein</fullName>
    </submittedName>
</protein>
<reference evidence="11" key="1">
    <citation type="submission" date="2017-08" db="EMBL/GenBank/DDBJ databases">
        <authorList>
            <person name="Imhoff J.F."/>
            <person name="Rahn T."/>
            <person name="Kuenzel S."/>
            <person name="Neulinger S.C."/>
        </authorList>
    </citation>
    <scope>NUCLEOTIDE SEQUENCE</scope>
    <source>
        <strain evidence="11">DSM 9154</strain>
    </source>
</reference>
<evidence type="ECO:0000259" key="9">
    <source>
        <dbReference type="PROSITE" id="PS50192"/>
    </source>
</evidence>
<dbReference type="EMBL" id="NRRE01000026">
    <property type="protein sequence ID" value="MBK1698211.1"/>
    <property type="molecule type" value="Genomic_DNA"/>
</dbReference>
<dbReference type="PANTHER" id="PTHR32089">
    <property type="entry name" value="METHYL-ACCEPTING CHEMOTAXIS PROTEIN MCPB"/>
    <property type="match status" value="1"/>
</dbReference>
<name>A0A934QJT9_9PROT</name>
<evidence type="ECO:0000256" key="4">
    <source>
        <dbReference type="ARBA" id="ARBA00029447"/>
    </source>
</evidence>
<keyword evidence="7" id="KW-0812">Transmembrane</keyword>
<keyword evidence="6" id="KW-0175">Coiled coil</keyword>
<evidence type="ECO:0000256" key="3">
    <source>
        <dbReference type="ARBA" id="ARBA00023224"/>
    </source>
</evidence>
<evidence type="ECO:0000313" key="11">
    <source>
        <dbReference type="EMBL" id="MBK1698211.1"/>
    </source>
</evidence>
<feature type="coiled-coil region" evidence="6">
    <location>
        <begin position="382"/>
        <end position="417"/>
    </location>
</feature>
<dbReference type="GO" id="GO:0007165">
    <property type="term" value="P:signal transduction"/>
    <property type="evidence" value="ECO:0007669"/>
    <property type="project" value="UniProtKB-KW"/>
</dbReference>
<evidence type="ECO:0000259" key="10">
    <source>
        <dbReference type="PROSITE" id="PS50885"/>
    </source>
</evidence>
<dbReference type="InterPro" id="IPR000727">
    <property type="entry name" value="T_SNARE_dom"/>
</dbReference>
<dbReference type="Proteomes" id="UP000778970">
    <property type="component" value="Unassembled WGS sequence"/>
</dbReference>
<dbReference type="PROSITE" id="PS50192">
    <property type="entry name" value="T_SNARE"/>
    <property type="match status" value="1"/>
</dbReference>
<dbReference type="Gene3D" id="6.10.340.10">
    <property type="match status" value="1"/>
</dbReference>
<feature type="domain" description="T-SNARE coiled-coil homology" evidence="9">
    <location>
        <begin position="584"/>
        <end position="646"/>
    </location>
</feature>
<dbReference type="Gene3D" id="3.30.450.20">
    <property type="entry name" value="PAS domain"/>
    <property type="match status" value="2"/>
</dbReference>
<dbReference type="Gene3D" id="1.10.287.950">
    <property type="entry name" value="Methyl-accepting chemotaxis protein"/>
    <property type="match status" value="1"/>
</dbReference>
<comment type="subcellular location">
    <subcellularLocation>
        <location evidence="1">Cell inner membrane</location>
        <topology evidence="1">Multi-pass membrane protein</topology>
    </subcellularLocation>
</comment>
<evidence type="ECO:0000256" key="1">
    <source>
        <dbReference type="ARBA" id="ARBA00004429"/>
    </source>
</evidence>